<comment type="pathway">
    <text evidence="1">Pyrimidine metabolism; UMP biosynthesis via de novo pathway; UMP from orotate: step 2/2.</text>
</comment>
<dbReference type="InterPro" id="IPR001754">
    <property type="entry name" value="OMPdeCOase_dom"/>
</dbReference>
<evidence type="ECO:0000256" key="7">
    <source>
        <dbReference type="NCBIfam" id="TIGR02127"/>
    </source>
</evidence>
<evidence type="ECO:0000313" key="9">
    <source>
        <dbReference type="EMBL" id="OGK55499.1"/>
    </source>
</evidence>
<dbReference type="InterPro" id="IPR018089">
    <property type="entry name" value="OMPdecase_AS"/>
</dbReference>
<evidence type="ECO:0000256" key="1">
    <source>
        <dbReference type="ARBA" id="ARBA00004861"/>
    </source>
</evidence>
<dbReference type="SUPFAM" id="SSF51366">
    <property type="entry name" value="Ribulose-phoshate binding barrel"/>
    <property type="match status" value="1"/>
</dbReference>
<evidence type="ECO:0000256" key="4">
    <source>
        <dbReference type="ARBA" id="ARBA00022975"/>
    </source>
</evidence>
<accession>A0A1F7JIS2</accession>
<dbReference type="Pfam" id="PF00215">
    <property type="entry name" value="OMPdecase"/>
    <property type="match status" value="1"/>
</dbReference>
<evidence type="ECO:0000256" key="5">
    <source>
        <dbReference type="ARBA" id="ARBA00023239"/>
    </source>
</evidence>
<dbReference type="EC" id="4.1.1.23" evidence="7"/>
<proteinExistence type="inferred from homology"/>
<dbReference type="PANTHER" id="PTHR43375">
    <property type="entry name" value="OROTIDINE 5'-PHOSPHATE DECARBOXYLASE"/>
    <property type="match status" value="1"/>
</dbReference>
<dbReference type="InterPro" id="IPR011060">
    <property type="entry name" value="RibuloseP-bd_barrel"/>
</dbReference>
<dbReference type="NCBIfam" id="TIGR02127">
    <property type="entry name" value="pyrF_sub2"/>
    <property type="match status" value="1"/>
</dbReference>
<gene>
    <name evidence="9" type="ORF">A3H78_05015</name>
</gene>
<evidence type="ECO:0000256" key="2">
    <source>
        <dbReference type="ARBA" id="ARBA00008847"/>
    </source>
</evidence>
<sequence length="257" mass="28253">MTFQQKLDSAILKNNSLLCINLDPDEKTSDLFEFNKKIIDETHGLVCCYKPNSAFYEAQGAPGIEALKRTIDYIHRVTSGLPVILDAKRGDIGNTNRGYVRYAFEYLNADGIVVNPYMGGEALSLFFDQKEKGIVVMCRTSNPGAGELQNLISDGKPLFQHVAEKVATAWNKNGNLMVVVGATYPEELQKVREIVGDMTILVPGIGAQGGDLEKTLKVGLNSKKAGLIIAVGRSIIYSENVKKETEKLRNQINLLKS</sequence>
<dbReference type="Gene3D" id="3.20.20.70">
    <property type="entry name" value="Aldolase class I"/>
    <property type="match status" value="1"/>
</dbReference>
<dbReference type="EMBL" id="MGAV01000002">
    <property type="protein sequence ID" value="OGK55499.1"/>
    <property type="molecule type" value="Genomic_DNA"/>
</dbReference>
<keyword evidence="3" id="KW-0210">Decarboxylase</keyword>
<dbReference type="PROSITE" id="PS00156">
    <property type="entry name" value="OMPDECASE"/>
    <property type="match status" value="1"/>
</dbReference>
<dbReference type="GO" id="GO:0004590">
    <property type="term" value="F:orotidine-5'-phosphate decarboxylase activity"/>
    <property type="evidence" value="ECO:0007669"/>
    <property type="project" value="UniProtKB-UniRule"/>
</dbReference>
<evidence type="ECO:0000256" key="6">
    <source>
        <dbReference type="ARBA" id="ARBA00049157"/>
    </source>
</evidence>
<comment type="caution">
    <text evidence="9">The sequence shown here is derived from an EMBL/GenBank/DDBJ whole genome shotgun (WGS) entry which is preliminary data.</text>
</comment>
<dbReference type="InterPro" id="IPR011995">
    <property type="entry name" value="OMPdecase_type-2"/>
</dbReference>
<dbReference type="PANTHER" id="PTHR43375:SF1">
    <property type="entry name" value="OROTIDINE 5'-PHOSPHATE DECARBOXYLASE"/>
    <property type="match status" value="1"/>
</dbReference>
<dbReference type="CDD" id="cd04725">
    <property type="entry name" value="OMP_decarboxylase_like"/>
    <property type="match status" value="1"/>
</dbReference>
<reference evidence="9 10" key="1">
    <citation type="journal article" date="2016" name="Nat. Commun.">
        <title>Thousands of microbial genomes shed light on interconnected biogeochemical processes in an aquifer system.</title>
        <authorList>
            <person name="Anantharaman K."/>
            <person name="Brown C.T."/>
            <person name="Hug L.A."/>
            <person name="Sharon I."/>
            <person name="Castelle C.J."/>
            <person name="Probst A.J."/>
            <person name="Thomas B.C."/>
            <person name="Singh A."/>
            <person name="Wilkins M.J."/>
            <person name="Karaoz U."/>
            <person name="Brodie E.L."/>
            <person name="Williams K.H."/>
            <person name="Hubbard S.S."/>
            <person name="Banfield J.F."/>
        </authorList>
    </citation>
    <scope>NUCLEOTIDE SEQUENCE [LARGE SCALE GENOMIC DNA]</scope>
</reference>
<feature type="domain" description="Orotidine 5'-phosphate decarboxylase" evidence="8">
    <location>
        <begin position="17"/>
        <end position="248"/>
    </location>
</feature>
<dbReference type="UniPathway" id="UPA00070">
    <property type="reaction ID" value="UER00120"/>
</dbReference>
<dbReference type="GO" id="GO:0044205">
    <property type="term" value="P:'de novo' UMP biosynthetic process"/>
    <property type="evidence" value="ECO:0007669"/>
    <property type="project" value="UniProtKB-UniPathway"/>
</dbReference>
<dbReference type="InterPro" id="IPR013785">
    <property type="entry name" value="Aldolase_TIM"/>
</dbReference>
<keyword evidence="5" id="KW-0456">Lyase</keyword>
<evidence type="ECO:0000313" key="10">
    <source>
        <dbReference type="Proteomes" id="UP000177418"/>
    </source>
</evidence>
<evidence type="ECO:0000259" key="8">
    <source>
        <dbReference type="SMART" id="SM00934"/>
    </source>
</evidence>
<name>A0A1F7JIS2_9BACT</name>
<keyword evidence="4" id="KW-0665">Pyrimidine biosynthesis</keyword>
<dbReference type="GO" id="GO:0006207">
    <property type="term" value="P:'de novo' pyrimidine nucleobase biosynthetic process"/>
    <property type="evidence" value="ECO:0007669"/>
    <property type="project" value="InterPro"/>
</dbReference>
<dbReference type="AlphaFoldDB" id="A0A1F7JIS2"/>
<dbReference type="SMART" id="SM00934">
    <property type="entry name" value="OMPdecase"/>
    <property type="match status" value="1"/>
</dbReference>
<comment type="similarity">
    <text evidence="2">Belongs to the OMP decarboxylase family. Type 2 subfamily.</text>
</comment>
<dbReference type="Proteomes" id="UP000177418">
    <property type="component" value="Unassembled WGS sequence"/>
</dbReference>
<organism evidence="9 10">
    <name type="scientific">Candidatus Roizmanbacteria bacterium RIFCSPLOWO2_02_FULL_36_11</name>
    <dbReference type="NCBI Taxonomy" id="1802071"/>
    <lineage>
        <taxon>Bacteria</taxon>
        <taxon>Candidatus Roizmaniibacteriota</taxon>
    </lineage>
</organism>
<protein>
    <recommendedName>
        <fullName evidence="7">Orotidine-5'-phosphate decarboxylase</fullName>
        <ecNumber evidence="7">4.1.1.23</ecNumber>
    </recommendedName>
</protein>
<evidence type="ECO:0000256" key="3">
    <source>
        <dbReference type="ARBA" id="ARBA00022793"/>
    </source>
</evidence>
<comment type="catalytic activity">
    <reaction evidence="6">
        <text>orotidine 5'-phosphate + H(+) = UMP + CO2</text>
        <dbReference type="Rhea" id="RHEA:11596"/>
        <dbReference type="ChEBI" id="CHEBI:15378"/>
        <dbReference type="ChEBI" id="CHEBI:16526"/>
        <dbReference type="ChEBI" id="CHEBI:57538"/>
        <dbReference type="ChEBI" id="CHEBI:57865"/>
        <dbReference type="EC" id="4.1.1.23"/>
    </reaction>
</comment>